<proteinExistence type="predicted"/>
<evidence type="ECO:0000256" key="1">
    <source>
        <dbReference type="SAM" id="MobiDB-lite"/>
    </source>
</evidence>
<gene>
    <name evidence="2" type="ORF">IEQ34_015692</name>
</gene>
<name>A0AAV7GIM8_DENCH</name>
<reference evidence="2 3" key="1">
    <citation type="journal article" date="2021" name="Hortic Res">
        <title>Chromosome-scale assembly of the Dendrobium chrysotoxum genome enhances the understanding of orchid evolution.</title>
        <authorList>
            <person name="Zhang Y."/>
            <person name="Zhang G.Q."/>
            <person name="Zhang D."/>
            <person name="Liu X.D."/>
            <person name="Xu X.Y."/>
            <person name="Sun W.H."/>
            <person name="Yu X."/>
            <person name="Zhu X."/>
            <person name="Wang Z.W."/>
            <person name="Zhao X."/>
            <person name="Zhong W.Y."/>
            <person name="Chen H."/>
            <person name="Yin W.L."/>
            <person name="Huang T."/>
            <person name="Niu S.C."/>
            <person name="Liu Z.J."/>
        </authorList>
    </citation>
    <scope>NUCLEOTIDE SEQUENCE [LARGE SCALE GENOMIC DNA]</scope>
    <source>
        <strain evidence="2">Lindl</strain>
    </source>
</reference>
<dbReference type="EMBL" id="JAGFBR010000014">
    <property type="protein sequence ID" value="KAH0455660.1"/>
    <property type="molecule type" value="Genomic_DNA"/>
</dbReference>
<feature type="region of interest" description="Disordered" evidence="1">
    <location>
        <begin position="94"/>
        <end position="117"/>
    </location>
</feature>
<organism evidence="2 3">
    <name type="scientific">Dendrobium chrysotoxum</name>
    <name type="common">Orchid</name>
    <dbReference type="NCBI Taxonomy" id="161865"/>
    <lineage>
        <taxon>Eukaryota</taxon>
        <taxon>Viridiplantae</taxon>
        <taxon>Streptophyta</taxon>
        <taxon>Embryophyta</taxon>
        <taxon>Tracheophyta</taxon>
        <taxon>Spermatophyta</taxon>
        <taxon>Magnoliopsida</taxon>
        <taxon>Liliopsida</taxon>
        <taxon>Asparagales</taxon>
        <taxon>Orchidaceae</taxon>
        <taxon>Epidendroideae</taxon>
        <taxon>Malaxideae</taxon>
        <taxon>Dendrobiinae</taxon>
        <taxon>Dendrobium</taxon>
    </lineage>
</organism>
<protein>
    <submittedName>
        <fullName evidence="2">Uncharacterized protein</fullName>
    </submittedName>
</protein>
<evidence type="ECO:0000313" key="3">
    <source>
        <dbReference type="Proteomes" id="UP000775213"/>
    </source>
</evidence>
<dbReference type="Proteomes" id="UP000775213">
    <property type="component" value="Unassembled WGS sequence"/>
</dbReference>
<dbReference type="PANTHER" id="PTHR33448">
    <property type="entry name" value="CHLOROPLAST PROTEIN HCF243-RELATED"/>
    <property type="match status" value="1"/>
</dbReference>
<keyword evidence="3" id="KW-1185">Reference proteome</keyword>
<dbReference type="AlphaFoldDB" id="A0AAV7GIM8"/>
<feature type="region of interest" description="Disordered" evidence="1">
    <location>
        <begin position="206"/>
        <end position="231"/>
    </location>
</feature>
<feature type="region of interest" description="Disordered" evidence="1">
    <location>
        <begin position="159"/>
        <end position="186"/>
    </location>
</feature>
<evidence type="ECO:0000313" key="2">
    <source>
        <dbReference type="EMBL" id="KAH0455660.1"/>
    </source>
</evidence>
<feature type="compositionally biased region" description="Basic and acidic residues" evidence="1">
    <location>
        <begin position="206"/>
        <end position="220"/>
    </location>
</feature>
<feature type="region of interest" description="Disordered" evidence="1">
    <location>
        <begin position="34"/>
        <end position="68"/>
    </location>
</feature>
<feature type="compositionally biased region" description="Acidic residues" evidence="1">
    <location>
        <begin position="161"/>
        <end position="182"/>
    </location>
</feature>
<accession>A0AAV7GIM8</accession>
<dbReference type="PANTHER" id="PTHR33448:SF3">
    <property type="entry name" value="OS09G0370000 PROTEIN"/>
    <property type="match status" value="1"/>
</dbReference>
<comment type="caution">
    <text evidence="2">The sequence shown here is derived from an EMBL/GenBank/DDBJ whole genome shotgun (WGS) entry which is preliminary data.</text>
</comment>
<sequence length="308" mass="34606">MKGRAGISATNTGGIPTDLLVCFPSRAHLTLMPKPICSPSRPADHTKRYLSRPTHRSQSSPLFRSKTGKYSGAAAAAEEITDEPTSPTVTCAGQIKVRPRSRPGPKPTTSSSKDGKGWLSVMEEVEKFQSKKPLMQFLGALRSLKFDLHCFGSFHGAVDCSTDEDEGAEEEEAEEEVEEDKDLEGSTSRTIFSKWFMLLEENQNHELKKEMKKEDDRKEREEEELAPPPNALLLMRCRSAPAEGRAVLGQAEEDLVSEMPKEENKEKKERLLLMSYDPDFTKLSTEISKETWVVGNFDPLNRSRSWKR</sequence>